<dbReference type="Proteomes" id="UP000887575">
    <property type="component" value="Unassembled WGS sequence"/>
</dbReference>
<name>A0AAF3EL58_9BILA</name>
<evidence type="ECO:0000256" key="2">
    <source>
        <dbReference type="ARBA" id="ARBA00010112"/>
    </source>
</evidence>
<organism evidence="6 7">
    <name type="scientific">Mesorhabditis belari</name>
    <dbReference type="NCBI Taxonomy" id="2138241"/>
    <lineage>
        <taxon>Eukaryota</taxon>
        <taxon>Metazoa</taxon>
        <taxon>Ecdysozoa</taxon>
        <taxon>Nematoda</taxon>
        <taxon>Chromadorea</taxon>
        <taxon>Rhabditida</taxon>
        <taxon>Rhabditina</taxon>
        <taxon>Rhabditomorpha</taxon>
        <taxon>Rhabditoidea</taxon>
        <taxon>Rhabditidae</taxon>
        <taxon>Mesorhabditinae</taxon>
        <taxon>Mesorhabditis</taxon>
    </lineage>
</organism>
<reference evidence="7" key="1">
    <citation type="submission" date="2024-02" db="UniProtKB">
        <authorList>
            <consortium name="WormBaseParasite"/>
        </authorList>
    </citation>
    <scope>IDENTIFICATION</scope>
</reference>
<dbReference type="WBParaSite" id="MBELARI_LOCUS14739">
    <property type="protein sequence ID" value="MBELARI_LOCUS14739"/>
    <property type="gene ID" value="MBELARI_LOCUS14739"/>
</dbReference>
<dbReference type="PANTHER" id="PTHR21700">
    <property type="entry name" value="TRANSTHYRETIN-LIKE FAMILY PROTEIN-RELATED"/>
    <property type="match status" value="1"/>
</dbReference>
<accession>A0AAF3EL58</accession>
<keyword evidence="6" id="KW-1185">Reference proteome</keyword>
<evidence type="ECO:0000256" key="4">
    <source>
        <dbReference type="ARBA" id="ARBA00022729"/>
    </source>
</evidence>
<feature type="chain" id="PRO_5041899192" evidence="5">
    <location>
        <begin position="20"/>
        <end position="144"/>
    </location>
</feature>
<dbReference type="PANTHER" id="PTHR21700:SF118">
    <property type="entry name" value="TRANSTHYRETIN-LIKE FAMILY PROTEIN"/>
    <property type="match status" value="1"/>
</dbReference>
<evidence type="ECO:0000256" key="1">
    <source>
        <dbReference type="ARBA" id="ARBA00004613"/>
    </source>
</evidence>
<keyword evidence="3" id="KW-0964">Secreted</keyword>
<sequence>MRLFSSFIIFIFFLKFGVSLRFQAASIKGRLLCGNVAAIGVRVKLWPDDLGMDVDKNSDQFWTDRDGNFSVFGPTLEGSAKAPVPAIFRIFHDCNDGNRAGLRVFKFRIPDSYVSKGKEAKKVFDFGLLNLEIQPFDEERSTEN</sequence>
<dbReference type="Pfam" id="PF01060">
    <property type="entry name" value="TTR-52"/>
    <property type="match status" value="1"/>
</dbReference>
<evidence type="ECO:0000256" key="5">
    <source>
        <dbReference type="SAM" id="SignalP"/>
    </source>
</evidence>
<comment type="similarity">
    <text evidence="2">Belongs to the nematode transthyretin-like family.</text>
</comment>
<protein>
    <submittedName>
        <fullName evidence="7">Transthyretin-like family protein</fullName>
    </submittedName>
</protein>
<comment type="subcellular location">
    <subcellularLocation>
        <location evidence="1">Secreted</location>
    </subcellularLocation>
</comment>
<proteinExistence type="inferred from homology"/>
<dbReference type="Gene3D" id="2.60.40.3330">
    <property type="match status" value="1"/>
</dbReference>
<dbReference type="InterPro" id="IPR038479">
    <property type="entry name" value="Transthyretin-like_sf"/>
</dbReference>
<dbReference type="InterPro" id="IPR001534">
    <property type="entry name" value="Transthyretin-like"/>
</dbReference>
<feature type="signal peptide" evidence="5">
    <location>
        <begin position="1"/>
        <end position="19"/>
    </location>
</feature>
<dbReference type="AlphaFoldDB" id="A0AAF3EL58"/>
<dbReference type="GO" id="GO:0009986">
    <property type="term" value="C:cell surface"/>
    <property type="evidence" value="ECO:0007669"/>
    <property type="project" value="InterPro"/>
</dbReference>
<evidence type="ECO:0000256" key="3">
    <source>
        <dbReference type="ARBA" id="ARBA00022525"/>
    </source>
</evidence>
<evidence type="ECO:0000313" key="7">
    <source>
        <dbReference type="WBParaSite" id="MBELARI_LOCUS14739"/>
    </source>
</evidence>
<dbReference type="GO" id="GO:0005576">
    <property type="term" value="C:extracellular region"/>
    <property type="evidence" value="ECO:0007669"/>
    <property type="project" value="UniProtKB-SubCell"/>
</dbReference>
<keyword evidence="4 5" id="KW-0732">Signal</keyword>
<evidence type="ECO:0000313" key="6">
    <source>
        <dbReference type="Proteomes" id="UP000887575"/>
    </source>
</evidence>